<keyword evidence="3" id="KW-0238">DNA-binding</keyword>
<gene>
    <name evidence="6" type="ORF">J2Z81_002895</name>
</gene>
<dbReference type="PANTHER" id="PTHR30419">
    <property type="entry name" value="HTH-TYPE TRANSCRIPTIONAL REGULATOR YBHD"/>
    <property type="match status" value="1"/>
</dbReference>
<evidence type="ECO:0000313" key="7">
    <source>
        <dbReference type="Proteomes" id="UP001519294"/>
    </source>
</evidence>
<dbReference type="Gene3D" id="1.10.10.10">
    <property type="entry name" value="Winged helix-like DNA-binding domain superfamily/Winged helix DNA-binding domain"/>
    <property type="match status" value="1"/>
</dbReference>
<dbReference type="PROSITE" id="PS50931">
    <property type="entry name" value="HTH_LYSR"/>
    <property type="match status" value="1"/>
</dbReference>
<evidence type="ECO:0000259" key="5">
    <source>
        <dbReference type="PROSITE" id="PS50931"/>
    </source>
</evidence>
<keyword evidence="7" id="KW-1185">Reference proteome</keyword>
<sequence length="302" mass="34193">MELRQIKYFIEVAKREHVTEAADALHVAQSAVSRQIFNLEDELGVDLFIREGRTVRLTPIGRIFLEHMEQAINVIDDAKQVVEEYTDPERGAIHVGFPSSLSTYILPTAISAFHEQYPNVKFQLHQGSYHDLTEAVIKGDINMALLGPLPTKYKKKIKGTILFSENIIALLPTSHPLAEERSLKLNQLQNETFILFPNGYILREIIEEGCQQLGFKPKVVFEGEDIDAIKGLVSAGLGVSLVPEITLVDNLPRASVKLPIIEPNITRTVGVIIPTERKLLPTEKLFYEFLKDFFMRLEKFQN</sequence>
<dbReference type="SUPFAM" id="SSF46785">
    <property type="entry name" value="Winged helix' DNA-binding domain"/>
    <property type="match status" value="1"/>
</dbReference>
<feature type="domain" description="HTH lysR-type" evidence="5">
    <location>
        <begin position="1"/>
        <end position="58"/>
    </location>
</feature>
<evidence type="ECO:0000256" key="1">
    <source>
        <dbReference type="ARBA" id="ARBA00009437"/>
    </source>
</evidence>
<accession>A0ABS4SEY0</accession>
<evidence type="ECO:0000256" key="2">
    <source>
        <dbReference type="ARBA" id="ARBA00023015"/>
    </source>
</evidence>
<dbReference type="Pfam" id="PF03466">
    <property type="entry name" value="LysR_substrate"/>
    <property type="match status" value="1"/>
</dbReference>
<proteinExistence type="inferred from homology"/>
<dbReference type="SUPFAM" id="SSF53850">
    <property type="entry name" value="Periplasmic binding protein-like II"/>
    <property type="match status" value="1"/>
</dbReference>
<dbReference type="CDD" id="cd08434">
    <property type="entry name" value="PBP2_GltC_like"/>
    <property type="match status" value="1"/>
</dbReference>
<dbReference type="InterPro" id="IPR036388">
    <property type="entry name" value="WH-like_DNA-bd_sf"/>
</dbReference>
<comment type="caution">
    <text evidence="6">The sequence shown here is derived from an EMBL/GenBank/DDBJ whole genome shotgun (WGS) entry which is preliminary data.</text>
</comment>
<reference evidence="6 7" key="1">
    <citation type="submission" date="2021-03" db="EMBL/GenBank/DDBJ databases">
        <title>Genomic Encyclopedia of Type Strains, Phase IV (KMG-IV): sequencing the most valuable type-strain genomes for metagenomic binning, comparative biology and taxonomic classification.</title>
        <authorList>
            <person name="Goeker M."/>
        </authorList>
    </citation>
    <scope>NUCLEOTIDE SEQUENCE [LARGE SCALE GENOMIC DNA]</scope>
    <source>
        <strain evidence="6 7">DSM 25790</strain>
    </source>
</reference>
<evidence type="ECO:0000256" key="4">
    <source>
        <dbReference type="ARBA" id="ARBA00023163"/>
    </source>
</evidence>
<dbReference type="InterPro" id="IPR005119">
    <property type="entry name" value="LysR_subst-bd"/>
</dbReference>
<dbReference type="InterPro" id="IPR036390">
    <property type="entry name" value="WH_DNA-bd_sf"/>
</dbReference>
<dbReference type="PANTHER" id="PTHR30419:SF28">
    <property type="entry name" value="HTH-TYPE TRANSCRIPTIONAL REGULATOR BSDA"/>
    <property type="match status" value="1"/>
</dbReference>
<dbReference type="PRINTS" id="PR00039">
    <property type="entry name" value="HTHLYSR"/>
</dbReference>
<keyword evidence="4" id="KW-0804">Transcription</keyword>
<evidence type="ECO:0000256" key="3">
    <source>
        <dbReference type="ARBA" id="ARBA00023125"/>
    </source>
</evidence>
<dbReference type="RefSeq" id="WP_029266095.1">
    <property type="nucleotide sequence ID" value="NZ_JAGIKX010000041.1"/>
</dbReference>
<keyword evidence="2" id="KW-0805">Transcription regulation</keyword>
<comment type="similarity">
    <text evidence="1">Belongs to the LysR transcriptional regulatory family.</text>
</comment>
<dbReference type="Proteomes" id="UP001519294">
    <property type="component" value="Unassembled WGS sequence"/>
</dbReference>
<name>A0ABS4SEY0_9BACI</name>
<dbReference type="EMBL" id="JAGIKX010000041">
    <property type="protein sequence ID" value="MBP2258907.1"/>
    <property type="molecule type" value="Genomic_DNA"/>
</dbReference>
<organism evidence="6 7">
    <name type="scientific">Virgibacillus alimentarius</name>
    <dbReference type="NCBI Taxonomy" id="698769"/>
    <lineage>
        <taxon>Bacteria</taxon>
        <taxon>Bacillati</taxon>
        <taxon>Bacillota</taxon>
        <taxon>Bacilli</taxon>
        <taxon>Bacillales</taxon>
        <taxon>Bacillaceae</taxon>
        <taxon>Virgibacillus</taxon>
    </lineage>
</organism>
<dbReference type="Gene3D" id="3.40.190.290">
    <property type="match status" value="1"/>
</dbReference>
<dbReference type="InterPro" id="IPR050950">
    <property type="entry name" value="HTH-type_LysR_regulators"/>
</dbReference>
<evidence type="ECO:0000313" key="6">
    <source>
        <dbReference type="EMBL" id="MBP2258907.1"/>
    </source>
</evidence>
<protein>
    <submittedName>
        <fullName evidence="6">LysR family transcriptional activator of glutamate synthase operon</fullName>
    </submittedName>
</protein>
<dbReference type="InterPro" id="IPR000847">
    <property type="entry name" value="LysR_HTH_N"/>
</dbReference>
<dbReference type="Pfam" id="PF00126">
    <property type="entry name" value="HTH_1"/>
    <property type="match status" value="1"/>
</dbReference>